<name>A0A9N9WSL7_9DIPT</name>
<evidence type="ECO:0000256" key="1">
    <source>
        <dbReference type="SAM" id="MobiDB-lite"/>
    </source>
</evidence>
<dbReference type="OrthoDB" id="8060627at2759"/>
<feature type="region of interest" description="Disordered" evidence="1">
    <location>
        <begin position="1"/>
        <end position="21"/>
    </location>
</feature>
<organism evidence="2 3">
    <name type="scientific">Chironomus riparius</name>
    <dbReference type="NCBI Taxonomy" id="315576"/>
    <lineage>
        <taxon>Eukaryota</taxon>
        <taxon>Metazoa</taxon>
        <taxon>Ecdysozoa</taxon>
        <taxon>Arthropoda</taxon>
        <taxon>Hexapoda</taxon>
        <taxon>Insecta</taxon>
        <taxon>Pterygota</taxon>
        <taxon>Neoptera</taxon>
        <taxon>Endopterygota</taxon>
        <taxon>Diptera</taxon>
        <taxon>Nematocera</taxon>
        <taxon>Chironomoidea</taxon>
        <taxon>Chironomidae</taxon>
        <taxon>Chironominae</taxon>
        <taxon>Chironomus</taxon>
    </lineage>
</organism>
<dbReference type="Proteomes" id="UP001153620">
    <property type="component" value="Chromosome 2"/>
</dbReference>
<proteinExistence type="predicted"/>
<gene>
    <name evidence="2" type="ORF">CHIRRI_LOCUS5480</name>
</gene>
<evidence type="ECO:0000313" key="2">
    <source>
        <dbReference type="EMBL" id="CAG9802574.1"/>
    </source>
</evidence>
<dbReference type="EMBL" id="OU895878">
    <property type="protein sequence ID" value="CAG9802574.1"/>
    <property type="molecule type" value="Genomic_DNA"/>
</dbReference>
<keyword evidence="3" id="KW-1185">Reference proteome</keyword>
<accession>A0A9N9WSL7</accession>
<reference evidence="2" key="2">
    <citation type="submission" date="2022-10" db="EMBL/GenBank/DDBJ databases">
        <authorList>
            <consortium name="ENA_rothamsted_submissions"/>
            <consortium name="culmorum"/>
            <person name="King R."/>
        </authorList>
    </citation>
    <scope>NUCLEOTIDE SEQUENCE</scope>
</reference>
<evidence type="ECO:0000313" key="3">
    <source>
        <dbReference type="Proteomes" id="UP001153620"/>
    </source>
</evidence>
<sequence length="41" mass="4272">MDSPGAIGRRRGTTKVSAEDQALDQIAKEGGLLMTVGNGRN</sequence>
<protein>
    <submittedName>
        <fullName evidence="2">Uncharacterized protein</fullName>
    </submittedName>
</protein>
<reference evidence="2" key="1">
    <citation type="submission" date="2022-01" db="EMBL/GenBank/DDBJ databases">
        <authorList>
            <person name="King R."/>
        </authorList>
    </citation>
    <scope>NUCLEOTIDE SEQUENCE</scope>
</reference>
<dbReference type="AlphaFoldDB" id="A0A9N9WSL7"/>